<feature type="transmembrane region" description="Helical" evidence="10">
    <location>
        <begin position="66"/>
        <end position="90"/>
    </location>
</feature>
<evidence type="ECO:0000256" key="10">
    <source>
        <dbReference type="HAMAP-Rule" id="MF_01043"/>
    </source>
</evidence>
<dbReference type="Pfam" id="PF02660">
    <property type="entry name" value="G3P_acyltransf"/>
    <property type="match status" value="1"/>
</dbReference>
<organism evidence="11 12">
    <name type="scientific">Streptococcus agalactiae</name>
    <dbReference type="NCBI Taxonomy" id="1311"/>
    <lineage>
        <taxon>Bacteria</taxon>
        <taxon>Bacillati</taxon>
        <taxon>Bacillota</taxon>
        <taxon>Bacilli</taxon>
        <taxon>Lactobacillales</taxon>
        <taxon>Streptococcaceae</taxon>
        <taxon>Streptococcus</taxon>
    </lineage>
</organism>
<dbReference type="AlphaFoldDB" id="A0A0H1K190"/>
<name>A0A0H1K190_STRAG</name>
<dbReference type="RefSeq" id="WP_001877125.1">
    <property type="nucleotide sequence ID" value="NZ_CABFMI010000006.1"/>
</dbReference>
<dbReference type="InterPro" id="IPR003811">
    <property type="entry name" value="G3P_acylTferase_PlsY"/>
</dbReference>
<feature type="transmembrane region" description="Helical" evidence="10">
    <location>
        <begin position="110"/>
        <end position="135"/>
    </location>
</feature>
<evidence type="ECO:0000256" key="6">
    <source>
        <dbReference type="ARBA" id="ARBA00023098"/>
    </source>
</evidence>
<dbReference type="GO" id="GO:0008654">
    <property type="term" value="P:phospholipid biosynthetic process"/>
    <property type="evidence" value="ECO:0007669"/>
    <property type="project" value="UniProtKB-UniRule"/>
</dbReference>
<dbReference type="SMART" id="SM01207">
    <property type="entry name" value="G3P_acyltransf"/>
    <property type="match status" value="1"/>
</dbReference>
<comment type="function">
    <text evidence="10">Catalyzes the transfer of an acyl group from acyl-phosphate (acyl-PO(4)) to glycerol-3-phosphate (G3P) to form lysophosphatidic acid (LPA). This enzyme utilizes acyl-phosphate as fatty acyl donor, but not acyl-CoA or acyl-ACP.</text>
</comment>
<keyword evidence="8 10" id="KW-0594">Phospholipid biosynthesis</keyword>
<feature type="transmembrane region" description="Helical" evidence="10">
    <location>
        <begin position="142"/>
        <end position="162"/>
    </location>
</feature>
<comment type="pathway">
    <text evidence="10">Lipid metabolism; phospholipid metabolism.</text>
</comment>
<comment type="subcellular location">
    <subcellularLocation>
        <location evidence="10">Cell membrane</location>
        <topology evidence="10">Multi-pass membrane protein</topology>
    </subcellularLocation>
</comment>
<comment type="catalytic activity">
    <reaction evidence="10">
        <text>an acyl phosphate + sn-glycerol 3-phosphate = a 1-acyl-sn-glycero-3-phosphate + phosphate</text>
        <dbReference type="Rhea" id="RHEA:34075"/>
        <dbReference type="ChEBI" id="CHEBI:43474"/>
        <dbReference type="ChEBI" id="CHEBI:57597"/>
        <dbReference type="ChEBI" id="CHEBI:57970"/>
        <dbReference type="ChEBI" id="CHEBI:59918"/>
        <dbReference type="EC" id="2.3.1.275"/>
    </reaction>
</comment>
<dbReference type="EC" id="2.3.1.275" evidence="10"/>
<evidence type="ECO:0000256" key="1">
    <source>
        <dbReference type="ARBA" id="ARBA00022475"/>
    </source>
</evidence>
<protein>
    <recommendedName>
        <fullName evidence="10">Glycerol-3-phosphate acyltransferase</fullName>
    </recommendedName>
    <alternativeName>
        <fullName evidence="10">Acyl-PO4 G3P acyltransferase</fullName>
    </alternativeName>
    <alternativeName>
        <fullName evidence="10">Acyl-phosphate--glycerol-3-phosphate acyltransferase</fullName>
    </alternativeName>
    <alternativeName>
        <fullName evidence="10">G3P acyltransferase</fullName>
        <shortName evidence="10">GPAT</shortName>
        <ecNumber evidence="10">2.3.1.275</ecNumber>
    </alternativeName>
    <alternativeName>
        <fullName evidence="10">Lysophosphatidic acid synthase</fullName>
        <shortName evidence="10">LPA synthase</shortName>
    </alternativeName>
</protein>
<comment type="subunit">
    <text evidence="10">Probably interacts with PlsX.</text>
</comment>
<proteinExistence type="inferred from homology"/>
<dbReference type="GO" id="GO:0005886">
    <property type="term" value="C:plasma membrane"/>
    <property type="evidence" value="ECO:0007669"/>
    <property type="project" value="UniProtKB-SubCell"/>
</dbReference>
<keyword evidence="5 10" id="KW-1133">Transmembrane helix</keyword>
<keyword evidence="3 10" id="KW-0808">Transferase</keyword>
<evidence type="ECO:0000256" key="3">
    <source>
        <dbReference type="ARBA" id="ARBA00022679"/>
    </source>
</evidence>
<sequence length="212" mass="23408">MSIIIMIIIAYLLGSIQTGLWIGKYFYQVNLRQHGSGNTGTTNTFRILGVKAGIVTLTIDILKGTLATLIPIMLGVTTVSPFFIGFFAIIGHTFPIFAQFKGGKAVATSAGVLLGFAPSFFLYLLVIFLLTLYLFSMISLSSITVAVVGILSVLIFPLVGFILTDYDWIFTTVVILMALTIIIRHQDNIKRIRKRQENLVPFGLNLSKQRNK</sequence>
<evidence type="ECO:0000256" key="8">
    <source>
        <dbReference type="ARBA" id="ARBA00023209"/>
    </source>
</evidence>
<evidence type="ECO:0000313" key="12">
    <source>
        <dbReference type="Proteomes" id="UP000256718"/>
    </source>
</evidence>
<dbReference type="PANTHER" id="PTHR30309:SF0">
    <property type="entry name" value="GLYCEROL-3-PHOSPHATE ACYLTRANSFERASE-RELATED"/>
    <property type="match status" value="1"/>
</dbReference>
<keyword evidence="2 10" id="KW-0444">Lipid biosynthesis</keyword>
<keyword evidence="6 10" id="KW-0443">Lipid metabolism</keyword>
<feature type="transmembrane region" description="Helical" evidence="10">
    <location>
        <begin position="6"/>
        <end position="27"/>
    </location>
</feature>
<evidence type="ECO:0000256" key="5">
    <source>
        <dbReference type="ARBA" id="ARBA00022989"/>
    </source>
</evidence>
<keyword evidence="1 10" id="KW-1003">Cell membrane</keyword>
<keyword evidence="7 10" id="KW-0472">Membrane</keyword>
<accession>A0A0H1K190</accession>
<dbReference type="Proteomes" id="UP000256718">
    <property type="component" value="Unassembled WGS sequence"/>
</dbReference>
<evidence type="ECO:0000256" key="7">
    <source>
        <dbReference type="ARBA" id="ARBA00023136"/>
    </source>
</evidence>
<evidence type="ECO:0000313" key="11">
    <source>
        <dbReference type="EMBL" id="RDY81674.1"/>
    </source>
</evidence>
<keyword evidence="9 10" id="KW-1208">Phospholipid metabolism</keyword>
<dbReference type="GO" id="GO:0043772">
    <property type="term" value="F:acyl-phosphate glycerol-3-phosphate acyltransferase activity"/>
    <property type="evidence" value="ECO:0007669"/>
    <property type="project" value="UniProtKB-UniRule"/>
</dbReference>
<keyword evidence="4 10" id="KW-0812">Transmembrane</keyword>
<gene>
    <name evidence="10" type="primary">plsY</name>
    <name evidence="11" type="ORF">C4618_05850</name>
</gene>
<comment type="caution">
    <text evidence="11">The sequence shown here is derived from an EMBL/GenBank/DDBJ whole genome shotgun (WGS) entry which is preliminary data.</text>
</comment>
<feature type="transmembrane region" description="Helical" evidence="10">
    <location>
        <begin position="168"/>
        <end position="185"/>
    </location>
</feature>
<dbReference type="PANTHER" id="PTHR30309">
    <property type="entry name" value="INNER MEMBRANE PROTEIN YGIH"/>
    <property type="match status" value="1"/>
</dbReference>
<comment type="similarity">
    <text evidence="10">Belongs to the PlsY family.</text>
</comment>
<evidence type="ECO:0000256" key="9">
    <source>
        <dbReference type="ARBA" id="ARBA00023264"/>
    </source>
</evidence>
<reference evidence="11 12" key="1">
    <citation type="journal article" date="2018" name="Emerg. Microbes Infect.">
        <title>Phenotypic and molecular analysis of nontypeable Group B streptococci: identification of cps2a and hybrid cps2a/cps5 Group B streptococcal capsule gene clusters.</title>
        <authorList>
            <person name="Alhhazmi A."/>
            <person name="Tyrrell G.J."/>
        </authorList>
    </citation>
    <scope>NUCLEOTIDE SEQUENCE [LARGE SCALE GENOMIC DNA]</scope>
    <source>
        <strain evidence="11 12">PLGBS17</strain>
    </source>
</reference>
<dbReference type="EMBL" id="QHGZ01000148">
    <property type="protein sequence ID" value="RDY81674.1"/>
    <property type="molecule type" value="Genomic_DNA"/>
</dbReference>
<evidence type="ECO:0000256" key="2">
    <source>
        <dbReference type="ARBA" id="ARBA00022516"/>
    </source>
</evidence>
<dbReference type="NCBIfam" id="TIGR00023">
    <property type="entry name" value="glycerol-3-phosphate 1-O-acyltransferase PlsY"/>
    <property type="match status" value="1"/>
</dbReference>
<dbReference type="HAMAP" id="MF_01043">
    <property type="entry name" value="PlsY"/>
    <property type="match status" value="1"/>
</dbReference>
<evidence type="ECO:0000256" key="4">
    <source>
        <dbReference type="ARBA" id="ARBA00022692"/>
    </source>
</evidence>
<dbReference type="UniPathway" id="UPA00085"/>
<keyword evidence="11" id="KW-0012">Acyltransferase</keyword>